<dbReference type="EMBL" id="BDQE01000081">
    <property type="protein sequence ID" value="GBH22785.1"/>
    <property type="molecule type" value="Genomic_RNA"/>
</dbReference>
<protein>
    <submittedName>
        <fullName evidence="1">Uncharacterized protein</fullName>
    </submittedName>
</protein>
<accession>A0A2V0RJT9</accession>
<dbReference type="AlphaFoldDB" id="A0A2V0RJT9"/>
<organism evidence="1">
    <name type="scientific">viral metagenome</name>
    <dbReference type="NCBI Taxonomy" id="1070528"/>
    <lineage>
        <taxon>unclassified sequences</taxon>
        <taxon>metagenomes</taxon>
        <taxon>organismal metagenomes</taxon>
    </lineage>
</organism>
<name>A0A2V0RJT9_9ZZZZ</name>
<reference evidence="1" key="1">
    <citation type="submission" date="2017-04" db="EMBL/GenBank/DDBJ databases">
        <title>Unveiling RNA virosphere associated with marine microorganisms.</title>
        <authorList>
            <person name="Urayama S."/>
            <person name="Takaki Y."/>
            <person name="Nishi S."/>
            <person name="Yoshida Y."/>
            <person name="Deguchi S."/>
            <person name="Takai K."/>
            <person name="Nunoura T."/>
        </authorList>
    </citation>
    <scope>NUCLEOTIDE SEQUENCE</scope>
</reference>
<proteinExistence type="predicted"/>
<comment type="caution">
    <text evidence="1">The sequence shown here is derived from an EMBL/GenBank/DDBJ whole genome shotgun (WGS) entry which is preliminary data.</text>
</comment>
<sequence length="116" mass="13087">MQRLSNGGVSLSNDEEGLSEIPDWKHKLMSIISLHLASGKEFTTYTIQEACFSEKSFQRASIPSRRAIARHIRLVGKLENTNISSVTTNEREEGYINSGSEKVVYQRSMTYFRGLA</sequence>
<evidence type="ECO:0000313" key="1">
    <source>
        <dbReference type="EMBL" id="GBH22785.1"/>
    </source>
</evidence>